<evidence type="ECO:0000313" key="1">
    <source>
        <dbReference type="EMBL" id="KAJ4717455.1"/>
    </source>
</evidence>
<accession>A0ACC1Y1U3</accession>
<reference evidence="1 2" key="1">
    <citation type="journal article" date="2023" name="Science">
        <title>Complex scaffold remodeling in plant triterpene biosynthesis.</title>
        <authorList>
            <person name="De La Pena R."/>
            <person name="Hodgson H."/>
            <person name="Liu J.C."/>
            <person name="Stephenson M.J."/>
            <person name="Martin A.C."/>
            <person name="Owen C."/>
            <person name="Harkess A."/>
            <person name="Leebens-Mack J."/>
            <person name="Jimenez L.E."/>
            <person name="Osbourn A."/>
            <person name="Sattely E.S."/>
        </authorList>
    </citation>
    <scope>NUCLEOTIDE SEQUENCE [LARGE SCALE GENOMIC DNA]</scope>
    <source>
        <strain evidence="2">cv. JPN11</strain>
        <tissue evidence="1">Leaf</tissue>
    </source>
</reference>
<comment type="caution">
    <text evidence="1">The sequence shown here is derived from an EMBL/GenBank/DDBJ whole genome shotgun (WGS) entry which is preliminary data.</text>
</comment>
<evidence type="ECO:0000313" key="2">
    <source>
        <dbReference type="Proteomes" id="UP001164539"/>
    </source>
</evidence>
<keyword evidence="2" id="KW-1185">Reference proteome</keyword>
<dbReference type="Proteomes" id="UP001164539">
    <property type="component" value="Chromosome 6"/>
</dbReference>
<organism evidence="1 2">
    <name type="scientific">Melia azedarach</name>
    <name type="common">Chinaberry tree</name>
    <dbReference type="NCBI Taxonomy" id="155640"/>
    <lineage>
        <taxon>Eukaryota</taxon>
        <taxon>Viridiplantae</taxon>
        <taxon>Streptophyta</taxon>
        <taxon>Embryophyta</taxon>
        <taxon>Tracheophyta</taxon>
        <taxon>Spermatophyta</taxon>
        <taxon>Magnoliopsida</taxon>
        <taxon>eudicotyledons</taxon>
        <taxon>Gunneridae</taxon>
        <taxon>Pentapetalae</taxon>
        <taxon>rosids</taxon>
        <taxon>malvids</taxon>
        <taxon>Sapindales</taxon>
        <taxon>Meliaceae</taxon>
        <taxon>Melia</taxon>
    </lineage>
</organism>
<protein>
    <submittedName>
        <fullName evidence="1">Ribonuclease H</fullName>
    </submittedName>
</protein>
<gene>
    <name evidence="1" type="ORF">OWV82_012330</name>
</gene>
<dbReference type="EMBL" id="CM051399">
    <property type="protein sequence ID" value="KAJ4717455.1"/>
    <property type="molecule type" value="Genomic_DNA"/>
</dbReference>
<sequence>MKDLNKQSVNRESEMIPILETNTSKLPAPKDSEMGSKTFPSTLAVSNNKEEGKSEVLVAERGPENMVEAELVSPLMTLLITVEINKEVPTLQNKEVPTQTEAINPPERIELPVSTKEKLKAVKLALKDWHHQTFSNVDDEVQCARNILSSIQETISTHGLTEQRFQEEIDVNLMVQRAVHNQNLFLQDKARVKWLTEGDRCTKFFHTYAKARASQARIFTLQINGNVISDPTLLSNHIVEYYHKLYKTYDGDVNDDAGMASSSLLSLIPNVISMEENNFLTFIPSDLEITDAVFSINPASAPGPDGFPGGNIAIKLDIVKAFDMLKWNFLLEVLHLFGVHQTFIQWINTILKSAKPSILVNGTPKGFFSCDRGVRQGDPLSPLLFCIAEDVLSRGISHLVSIGSIKLISSPRGCTVASHVLYADDVMIFCRSDSRSLRNLKVFLEEYGSASGQLISTEKSKFFLGKSASHRPSVVKDILNFQEPFLPFIYLGVPIFCGKPRQIYLQVLADKVRARLEGWRGKLLSLVGRTQLVQTVIQSTILHSFSIYKWPVSLIKMVNTWCRNFIWSGNCHTRKLITVPWRKVCLPYGEGGLGLRDFKTLNDSALFCLSWKMLSSSTSWNLFYKNRFHFDINCHFSRYSLSSVWMRIKEVLPRLKEGSKWIIGNGKSDSFWLDN</sequence>
<proteinExistence type="predicted"/>
<name>A0ACC1Y1U3_MELAZ</name>